<dbReference type="GO" id="GO:0005737">
    <property type="term" value="C:cytoplasm"/>
    <property type="evidence" value="ECO:0007669"/>
    <property type="project" value="TreeGrafter"/>
</dbReference>
<evidence type="ECO:0000313" key="4">
    <source>
        <dbReference type="EMBL" id="KAJ8046255.1"/>
    </source>
</evidence>
<keyword evidence="1" id="KW-0880">Kelch repeat</keyword>
<dbReference type="InterPro" id="IPR052456">
    <property type="entry name" value="CTLH_complex_component"/>
</dbReference>
<dbReference type="SMART" id="SM00667">
    <property type="entry name" value="LisH"/>
    <property type="match status" value="1"/>
</dbReference>
<dbReference type="PANTHER" id="PTHR15526">
    <property type="entry name" value="MUSKELIN"/>
    <property type="match status" value="1"/>
</dbReference>
<keyword evidence="2" id="KW-0677">Repeat</keyword>
<name>A0A9Q1CJW2_HOLLE</name>
<dbReference type="Pfam" id="PF06588">
    <property type="entry name" value="Muskelin_N"/>
    <property type="match status" value="1"/>
</dbReference>
<dbReference type="EMBL" id="JAIZAY010000002">
    <property type="protein sequence ID" value="KAJ8046255.1"/>
    <property type="molecule type" value="Genomic_DNA"/>
</dbReference>
<dbReference type="Pfam" id="PF24681">
    <property type="entry name" value="Kelch_KLHDC2_KLHL20_DRC7"/>
    <property type="match status" value="1"/>
</dbReference>
<dbReference type="InterPro" id="IPR008979">
    <property type="entry name" value="Galactose-bd-like_sf"/>
</dbReference>
<evidence type="ECO:0000256" key="1">
    <source>
        <dbReference type="ARBA" id="ARBA00022441"/>
    </source>
</evidence>
<dbReference type="PANTHER" id="PTHR15526:SF5">
    <property type="entry name" value="MUSKELIN"/>
    <property type="match status" value="1"/>
</dbReference>
<accession>A0A9Q1CJW2</accession>
<comment type="caution">
    <text evidence="4">The sequence shown here is derived from an EMBL/GenBank/DDBJ whole genome shotgun (WGS) entry which is preliminary data.</text>
</comment>
<dbReference type="InterPro" id="IPR015915">
    <property type="entry name" value="Kelch-typ_b-propeller"/>
</dbReference>
<feature type="domain" description="Muskelin N-terminal" evidence="3">
    <location>
        <begin position="25"/>
        <end position="218"/>
    </location>
</feature>
<dbReference type="AlphaFoldDB" id="A0A9Q1CJW2"/>
<organism evidence="4 5">
    <name type="scientific">Holothuria leucospilota</name>
    <name type="common">Black long sea cucumber</name>
    <name type="synonym">Mertensiothuria leucospilota</name>
    <dbReference type="NCBI Taxonomy" id="206669"/>
    <lineage>
        <taxon>Eukaryota</taxon>
        <taxon>Metazoa</taxon>
        <taxon>Echinodermata</taxon>
        <taxon>Eleutherozoa</taxon>
        <taxon>Echinozoa</taxon>
        <taxon>Holothuroidea</taxon>
        <taxon>Aspidochirotacea</taxon>
        <taxon>Aspidochirotida</taxon>
        <taxon>Holothuriidae</taxon>
        <taxon>Holothuria</taxon>
    </lineage>
</organism>
<evidence type="ECO:0000313" key="5">
    <source>
        <dbReference type="Proteomes" id="UP001152320"/>
    </source>
</evidence>
<dbReference type="InterPro" id="IPR010565">
    <property type="entry name" value="Muskelin_N"/>
</dbReference>
<dbReference type="Gene3D" id="2.120.10.80">
    <property type="entry name" value="Kelch-type beta propeller"/>
    <property type="match status" value="2"/>
</dbReference>
<dbReference type="SUPFAM" id="SSF117281">
    <property type="entry name" value="Kelch motif"/>
    <property type="match status" value="1"/>
</dbReference>
<dbReference type="Proteomes" id="UP001152320">
    <property type="component" value="Chromosome 2"/>
</dbReference>
<gene>
    <name evidence="4" type="ORF">HOLleu_04872</name>
</gene>
<dbReference type="InterPro" id="IPR006594">
    <property type="entry name" value="LisH"/>
</dbReference>
<dbReference type="Gene3D" id="2.60.120.260">
    <property type="entry name" value="Galactose-binding domain-like"/>
    <property type="match status" value="1"/>
</dbReference>
<evidence type="ECO:0000256" key="2">
    <source>
        <dbReference type="ARBA" id="ARBA00022737"/>
    </source>
</evidence>
<evidence type="ECO:0000259" key="3">
    <source>
        <dbReference type="Pfam" id="PF06588"/>
    </source>
</evidence>
<proteinExistence type="predicted"/>
<dbReference type="OrthoDB" id="10052615at2759"/>
<reference evidence="4" key="1">
    <citation type="submission" date="2021-10" db="EMBL/GenBank/DDBJ databases">
        <title>Tropical sea cucumber genome reveals ecological adaptation and Cuvierian tubules defense mechanism.</title>
        <authorList>
            <person name="Chen T."/>
        </authorList>
    </citation>
    <scope>NUCLEOTIDE SEQUENCE</scope>
    <source>
        <strain evidence="4">Nanhai2018</strain>
        <tissue evidence="4">Muscle</tissue>
    </source>
</reference>
<protein>
    <submittedName>
        <fullName evidence="4">Muskelin</fullName>
    </submittedName>
</protein>
<dbReference type="Pfam" id="PF01344">
    <property type="entry name" value="Kelch_1"/>
    <property type="match status" value="1"/>
</dbReference>
<dbReference type="InterPro" id="IPR006652">
    <property type="entry name" value="Kelch_1"/>
</dbReference>
<sequence>MATCSSSLPHTSHPTSSVPILGNAEELEYTIHKCSSHSANYVPENILVDKPSDQASRWTSESNWPPQFITLKLDKISIVESITFGKYEKTHVCNLQKFQILGGLSEDKMVELLNSGLQNSHEAEEFPLTYVVEGYPVPCQYIKIVPILTYGTSYNFSIWYVKLKGIQEESAVQFCLCHYNQYREREVIRLCLKHFRQHNYPEAFEKLQQTTNVVLEDPLLTELHRKVVCEGDYRSCERILEGVMQEGLFASFISKQTYQAEWSLMSPSVDDDGRPGMRGGHQMCIDPEAEMIYLLGGWDGFRDLGDFWSYNINTNHWTCISGDTTEQDGPSPRSCFKLCIDTTRKQVYTLGRYMDSNMRKVTPLKSDFYVYDIEASKWTLICDDTAAYGGPRLIFDHQMCMDPVNSMIYVFGGRILTSGSSDTLTDDRPLEGSFSGLYSYHIPTNTWTLLRPDTDAATNGQKALKARIGHSMLFHPRNRKLYIFGGQRGRECLSDFFSYDLDSGDIEVILDGSKKDDVNAPSLGSTQRATIDPELNEIHVLSGMSKEKERKDTGIKNSFWVYYVDQKRWSCVYKNENSDHLYWKKQQQFEPCPRYAHQLVYDHINKKHYLFGGNPGKKAVSKPRLDDFWLLMLKRPSNEQLLRRCLYLLRKTKFLEMAASNPVQGLKYLQNDMKEVVDLSNPQEREEFQQLASNLFRPPGSDVPIHLINVQATESNPHFAVRTELFDTLVNFFPDHMTQPKSNLLDYLL</sequence>
<dbReference type="PROSITE" id="PS50896">
    <property type="entry name" value="LISH"/>
    <property type="match status" value="1"/>
</dbReference>
<keyword evidence="5" id="KW-1185">Reference proteome</keyword>
<dbReference type="SUPFAM" id="SSF49785">
    <property type="entry name" value="Galactose-binding domain-like"/>
    <property type="match status" value="1"/>
</dbReference>